<keyword evidence="2" id="KW-1185">Reference proteome</keyword>
<dbReference type="EMBL" id="CAEY01002017">
    <property type="status" value="NOT_ANNOTATED_CDS"/>
    <property type="molecule type" value="Genomic_DNA"/>
</dbReference>
<dbReference type="HOGENOM" id="CLU_3160584_0_0_1"/>
<organism evidence="1 2">
    <name type="scientific">Tetranychus urticae</name>
    <name type="common">Two-spotted spider mite</name>
    <dbReference type="NCBI Taxonomy" id="32264"/>
    <lineage>
        <taxon>Eukaryota</taxon>
        <taxon>Metazoa</taxon>
        <taxon>Ecdysozoa</taxon>
        <taxon>Arthropoda</taxon>
        <taxon>Chelicerata</taxon>
        <taxon>Arachnida</taxon>
        <taxon>Acari</taxon>
        <taxon>Acariformes</taxon>
        <taxon>Trombidiformes</taxon>
        <taxon>Prostigmata</taxon>
        <taxon>Eleutherengona</taxon>
        <taxon>Raphignathae</taxon>
        <taxon>Tetranychoidea</taxon>
        <taxon>Tetranychidae</taxon>
        <taxon>Tetranychus</taxon>
    </lineage>
</organism>
<reference evidence="1" key="2">
    <citation type="submission" date="2015-06" db="UniProtKB">
        <authorList>
            <consortium name="EnsemblMetazoa"/>
        </authorList>
    </citation>
    <scope>IDENTIFICATION</scope>
</reference>
<name>T1KDJ2_TETUR</name>
<dbReference type="EnsemblMetazoa" id="tetur09g03120.1">
    <property type="protein sequence ID" value="tetur09g03120.1"/>
    <property type="gene ID" value="tetur09g03120"/>
</dbReference>
<reference evidence="2" key="1">
    <citation type="submission" date="2011-08" db="EMBL/GenBank/DDBJ databases">
        <authorList>
            <person name="Rombauts S."/>
        </authorList>
    </citation>
    <scope>NUCLEOTIDE SEQUENCE</scope>
    <source>
        <strain evidence="2">London</strain>
    </source>
</reference>
<evidence type="ECO:0000313" key="2">
    <source>
        <dbReference type="Proteomes" id="UP000015104"/>
    </source>
</evidence>
<sequence>MRFCIGMKDQYESAYKVYILRYKRIHLDLSWLTSSWKDRKTSSYKYPQ</sequence>
<dbReference type="AlphaFoldDB" id="T1KDJ2"/>
<dbReference type="Proteomes" id="UP000015104">
    <property type="component" value="Unassembled WGS sequence"/>
</dbReference>
<proteinExistence type="predicted"/>
<accession>T1KDJ2</accession>
<protein>
    <submittedName>
        <fullName evidence="1">Uncharacterized protein</fullName>
    </submittedName>
</protein>
<evidence type="ECO:0000313" key="1">
    <source>
        <dbReference type="EnsemblMetazoa" id="tetur09g03120.1"/>
    </source>
</evidence>